<dbReference type="PANTHER" id="PTHR34763">
    <property type="entry name" value="PROTEIN FAM104A"/>
    <property type="match status" value="1"/>
</dbReference>
<accession>A0A553QTZ9</accession>
<protein>
    <submittedName>
        <fullName evidence="2">Uncharacterized protein</fullName>
    </submittedName>
</protein>
<evidence type="ECO:0000256" key="1">
    <source>
        <dbReference type="SAM" id="MobiDB-lite"/>
    </source>
</evidence>
<gene>
    <name evidence="2" type="ORF">DNTS_030068</name>
</gene>
<reference evidence="2 3" key="1">
    <citation type="journal article" date="2019" name="Sci. Data">
        <title>Hybrid genome assembly and annotation of Danionella translucida.</title>
        <authorList>
            <person name="Kadobianskyi M."/>
            <person name="Schulze L."/>
            <person name="Schuelke M."/>
            <person name="Judkewitz B."/>
        </authorList>
    </citation>
    <scope>NUCLEOTIDE SEQUENCE [LARGE SCALE GENOMIC DNA]</scope>
    <source>
        <strain evidence="2 3">Bolton</strain>
    </source>
</reference>
<feature type="compositionally biased region" description="Polar residues" evidence="1">
    <location>
        <begin position="68"/>
        <end position="78"/>
    </location>
</feature>
<dbReference type="Proteomes" id="UP000316079">
    <property type="component" value="Unassembled WGS sequence"/>
</dbReference>
<organism evidence="2 3">
    <name type="scientific">Danionella cerebrum</name>
    <dbReference type="NCBI Taxonomy" id="2873325"/>
    <lineage>
        <taxon>Eukaryota</taxon>
        <taxon>Metazoa</taxon>
        <taxon>Chordata</taxon>
        <taxon>Craniata</taxon>
        <taxon>Vertebrata</taxon>
        <taxon>Euteleostomi</taxon>
        <taxon>Actinopterygii</taxon>
        <taxon>Neopterygii</taxon>
        <taxon>Teleostei</taxon>
        <taxon>Ostariophysi</taxon>
        <taxon>Cypriniformes</taxon>
        <taxon>Danionidae</taxon>
        <taxon>Danioninae</taxon>
        <taxon>Danionella</taxon>
    </lineage>
</organism>
<evidence type="ECO:0000313" key="2">
    <source>
        <dbReference type="EMBL" id="TRY93397.1"/>
    </source>
</evidence>
<proteinExistence type="predicted"/>
<dbReference type="AlphaFoldDB" id="A0A553QTZ9"/>
<keyword evidence="3" id="KW-1185">Reference proteome</keyword>
<dbReference type="Pfam" id="PF15434">
    <property type="entry name" value="FAM104"/>
    <property type="match status" value="1"/>
</dbReference>
<dbReference type="OrthoDB" id="8960999at2759"/>
<name>A0A553QTZ9_9TELE</name>
<feature type="region of interest" description="Disordered" evidence="1">
    <location>
        <begin position="1"/>
        <end position="81"/>
    </location>
</feature>
<feature type="compositionally biased region" description="Basic and acidic residues" evidence="1">
    <location>
        <begin position="1"/>
        <end position="16"/>
    </location>
</feature>
<sequence length="206" mass="22293">MLTENRKRQHKDHDAEMPQAKRPSSTTESNRESWESESSSSESSWVGGGASSLEASGSLCAPGLGPSSPISTSEQTGPSADLLPYQHINRMLREAHFHSLQSRAQAKLLSLLLRYRKCSAVKRSGRGGGLELHRSGVVIAHKRRIGTKMGNTDSKLNFRKAVIQLTTKTQGGAAEAAAHLLLGGHVPAPLFRQQPAQPLGLLLLFR</sequence>
<dbReference type="PANTHER" id="PTHR34763:SF1">
    <property type="entry name" value="PROTEIN FAM104A"/>
    <property type="match status" value="1"/>
</dbReference>
<feature type="compositionally biased region" description="Low complexity" evidence="1">
    <location>
        <begin position="36"/>
        <end position="59"/>
    </location>
</feature>
<evidence type="ECO:0000313" key="3">
    <source>
        <dbReference type="Proteomes" id="UP000316079"/>
    </source>
</evidence>
<dbReference type="STRING" id="623744.A0A553QTZ9"/>
<comment type="caution">
    <text evidence="2">The sequence shown here is derived from an EMBL/GenBank/DDBJ whole genome shotgun (WGS) entry which is preliminary data.</text>
</comment>
<dbReference type="EMBL" id="SRMA01025544">
    <property type="protein sequence ID" value="TRY93397.1"/>
    <property type="molecule type" value="Genomic_DNA"/>
</dbReference>
<dbReference type="InterPro" id="IPR029222">
    <property type="entry name" value="VCF1/2-like"/>
</dbReference>